<keyword evidence="1" id="KW-1133">Transmembrane helix</keyword>
<evidence type="ECO:0000256" key="1">
    <source>
        <dbReference type="SAM" id="Phobius"/>
    </source>
</evidence>
<dbReference type="AlphaFoldDB" id="A0A399DXN0"/>
<feature type="transmembrane region" description="Helical" evidence="1">
    <location>
        <begin position="51"/>
        <end position="72"/>
    </location>
</feature>
<sequence length="140" mass="14524">MNPILVISAGSSFILALLHVWIAWKGAPAYRFFGAGEGMARSAERGSPAPAVLTLGLALMFAAFGCYALAGAGAIPPLPFQAPVLWGIGSVYALRGLAVFAELVMIRQGRAVAPQNPWFSLAALLIGVFHLWGSSLGGVS</sequence>
<feature type="transmembrane region" description="Helical" evidence="1">
    <location>
        <begin position="118"/>
        <end position="139"/>
    </location>
</feature>
<dbReference type="EMBL" id="QXDL01000304">
    <property type="protein sequence ID" value="RIH76887.1"/>
    <property type="molecule type" value="Genomic_DNA"/>
</dbReference>
<evidence type="ECO:0000313" key="2">
    <source>
        <dbReference type="EMBL" id="RIH76887.1"/>
    </source>
</evidence>
<evidence type="ECO:0000313" key="3">
    <source>
        <dbReference type="Proteomes" id="UP000265715"/>
    </source>
</evidence>
<name>A0A399DXN0_9DEIN</name>
<accession>A0A399DXN0</accession>
<reference evidence="2 3" key="1">
    <citation type="submission" date="2018-08" db="EMBL/GenBank/DDBJ databases">
        <title>Meiothermus terrae DSM 26712 genome sequencing project.</title>
        <authorList>
            <person name="Da Costa M.S."/>
            <person name="Albuquerque L."/>
            <person name="Raposo P."/>
            <person name="Froufe H.J.C."/>
            <person name="Barroso C.S."/>
            <person name="Egas C."/>
        </authorList>
    </citation>
    <scope>NUCLEOTIDE SEQUENCE [LARGE SCALE GENOMIC DNA]</scope>
    <source>
        <strain evidence="2 3">DSM 26712</strain>
    </source>
</reference>
<feature type="transmembrane region" description="Helical" evidence="1">
    <location>
        <begin position="84"/>
        <end position="106"/>
    </location>
</feature>
<protein>
    <submittedName>
        <fullName evidence="2">Uncharacterized protein</fullName>
    </submittedName>
</protein>
<feature type="transmembrane region" description="Helical" evidence="1">
    <location>
        <begin position="6"/>
        <end position="24"/>
    </location>
</feature>
<proteinExistence type="predicted"/>
<dbReference type="RefSeq" id="WP_147372962.1">
    <property type="nucleotide sequence ID" value="NZ_QXDL01000304.1"/>
</dbReference>
<comment type="caution">
    <text evidence="2">The sequence shown here is derived from an EMBL/GenBank/DDBJ whole genome shotgun (WGS) entry which is preliminary data.</text>
</comment>
<keyword evidence="1" id="KW-0472">Membrane</keyword>
<dbReference type="Proteomes" id="UP000265715">
    <property type="component" value="Unassembled WGS sequence"/>
</dbReference>
<keyword evidence="1" id="KW-0812">Transmembrane</keyword>
<gene>
    <name evidence="2" type="ORF">Mterra_03827</name>
</gene>
<keyword evidence="3" id="KW-1185">Reference proteome</keyword>
<dbReference type="OrthoDB" id="5457135at2"/>
<organism evidence="2 3">
    <name type="scientific">Calidithermus terrae</name>
    <dbReference type="NCBI Taxonomy" id="1408545"/>
    <lineage>
        <taxon>Bacteria</taxon>
        <taxon>Thermotogati</taxon>
        <taxon>Deinococcota</taxon>
        <taxon>Deinococci</taxon>
        <taxon>Thermales</taxon>
        <taxon>Thermaceae</taxon>
        <taxon>Calidithermus</taxon>
    </lineage>
</organism>